<evidence type="ECO:0000256" key="2">
    <source>
        <dbReference type="ARBA" id="ARBA00023002"/>
    </source>
</evidence>
<comment type="similarity">
    <text evidence="1">Belongs to the aldehyde dehydrogenase family.</text>
</comment>
<proteinExistence type="inferred from homology"/>
<dbReference type="PANTHER" id="PTHR43570:SF16">
    <property type="entry name" value="ALDEHYDE DEHYDROGENASE TYPE III, ISOFORM Q"/>
    <property type="match status" value="1"/>
</dbReference>
<dbReference type="Pfam" id="PF00171">
    <property type="entry name" value="Aldedh"/>
    <property type="match status" value="1"/>
</dbReference>
<dbReference type="PANTHER" id="PTHR43570">
    <property type="entry name" value="ALDEHYDE DEHYDROGENASE"/>
    <property type="match status" value="1"/>
</dbReference>
<evidence type="ECO:0000256" key="1">
    <source>
        <dbReference type="ARBA" id="ARBA00009986"/>
    </source>
</evidence>
<dbReference type="InterPro" id="IPR016162">
    <property type="entry name" value="Ald_DH_N"/>
</dbReference>
<dbReference type="GO" id="GO:0004029">
    <property type="term" value="F:aldehyde dehydrogenase (NAD+) activity"/>
    <property type="evidence" value="ECO:0007669"/>
    <property type="project" value="TreeGrafter"/>
</dbReference>
<dbReference type="OrthoDB" id="440325at2759"/>
<name>M2T4L9_COCH5</name>
<dbReference type="GO" id="GO:0006081">
    <property type="term" value="P:aldehyde metabolic process"/>
    <property type="evidence" value="ECO:0007669"/>
    <property type="project" value="InterPro"/>
</dbReference>
<dbReference type="Gene3D" id="3.40.309.10">
    <property type="entry name" value="Aldehyde Dehydrogenase, Chain A, domain 2"/>
    <property type="match status" value="1"/>
</dbReference>
<keyword evidence="2" id="KW-0560">Oxidoreductase</keyword>
<reference evidence="4 5" key="1">
    <citation type="journal article" date="2012" name="PLoS Pathog.">
        <title>Diverse lifestyles and strategies of plant pathogenesis encoded in the genomes of eighteen Dothideomycetes fungi.</title>
        <authorList>
            <person name="Ohm R.A."/>
            <person name="Feau N."/>
            <person name="Henrissat B."/>
            <person name="Schoch C.L."/>
            <person name="Horwitz B.A."/>
            <person name="Barry K.W."/>
            <person name="Condon B.J."/>
            <person name="Copeland A.C."/>
            <person name="Dhillon B."/>
            <person name="Glaser F."/>
            <person name="Hesse C.N."/>
            <person name="Kosti I."/>
            <person name="LaButti K."/>
            <person name="Lindquist E.A."/>
            <person name="Lucas S."/>
            <person name="Salamov A.A."/>
            <person name="Bradshaw R.E."/>
            <person name="Ciuffetti L."/>
            <person name="Hamelin R.C."/>
            <person name="Kema G.H.J."/>
            <person name="Lawrence C."/>
            <person name="Scott J.A."/>
            <person name="Spatafora J.W."/>
            <person name="Turgeon B.G."/>
            <person name="de Wit P.J.G.M."/>
            <person name="Zhong S."/>
            <person name="Goodwin S.B."/>
            <person name="Grigoriev I.V."/>
        </authorList>
    </citation>
    <scope>NUCLEOTIDE SEQUENCE [LARGE SCALE GENOMIC DNA]</scope>
    <source>
        <strain evidence="5">C5 / ATCC 48332 / race O</strain>
    </source>
</reference>
<dbReference type="InterPro" id="IPR016163">
    <property type="entry name" value="Ald_DH_C"/>
</dbReference>
<dbReference type="OMA" id="DAFSHTR"/>
<protein>
    <recommendedName>
        <fullName evidence="3">Aldehyde dehydrogenase domain-containing protein</fullName>
    </recommendedName>
</protein>
<dbReference type="Proteomes" id="UP000016936">
    <property type="component" value="Unassembled WGS sequence"/>
</dbReference>
<evidence type="ECO:0000259" key="3">
    <source>
        <dbReference type="Pfam" id="PF00171"/>
    </source>
</evidence>
<dbReference type="HOGENOM" id="CLU_005391_3_1_1"/>
<gene>
    <name evidence="4" type="ORF">COCHEDRAFT_1155491</name>
</gene>
<dbReference type="GO" id="GO:0005737">
    <property type="term" value="C:cytoplasm"/>
    <property type="evidence" value="ECO:0007669"/>
    <property type="project" value="TreeGrafter"/>
</dbReference>
<reference evidence="5" key="2">
    <citation type="journal article" date="2013" name="PLoS Genet.">
        <title>Comparative genome structure, secondary metabolite, and effector coding capacity across Cochliobolus pathogens.</title>
        <authorList>
            <person name="Condon B.J."/>
            <person name="Leng Y."/>
            <person name="Wu D."/>
            <person name="Bushley K.E."/>
            <person name="Ohm R.A."/>
            <person name="Otillar R."/>
            <person name="Martin J."/>
            <person name="Schackwitz W."/>
            <person name="Grimwood J."/>
            <person name="MohdZainudin N."/>
            <person name="Xue C."/>
            <person name="Wang R."/>
            <person name="Manning V.A."/>
            <person name="Dhillon B."/>
            <person name="Tu Z.J."/>
            <person name="Steffenson B.J."/>
            <person name="Salamov A."/>
            <person name="Sun H."/>
            <person name="Lowry S."/>
            <person name="LaButti K."/>
            <person name="Han J."/>
            <person name="Copeland A."/>
            <person name="Lindquist E."/>
            <person name="Barry K."/>
            <person name="Schmutz J."/>
            <person name="Baker S.E."/>
            <person name="Ciuffetti L.M."/>
            <person name="Grigoriev I.V."/>
            <person name="Zhong S."/>
            <person name="Turgeon B.G."/>
        </authorList>
    </citation>
    <scope>NUCLEOTIDE SEQUENCE [LARGE SCALE GENOMIC DNA]</scope>
    <source>
        <strain evidence="5">C5 / ATCC 48332 / race O</strain>
    </source>
</reference>
<keyword evidence="5" id="KW-1185">Reference proteome</keyword>
<dbReference type="eggNOG" id="KOG2456">
    <property type="taxonomic scope" value="Eukaryota"/>
</dbReference>
<dbReference type="InterPro" id="IPR015590">
    <property type="entry name" value="Aldehyde_DH_dom"/>
</dbReference>
<dbReference type="InterPro" id="IPR012394">
    <property type="entry name" value="Aldehyde_DH_NAD(P)"/>
</dbReference>
<accession>M2T4L9</accession>
<organism evidence="4 5">
    <name type="scientific">Cochliobolus heterostrophus (strain C5 / ATCC 48332 / race O)</name>
    <name type="common">Southern corn leaf blight fungus</name>
    <name type="synonym">Bipolaris maydis</name>
    <dbReference type="NCBI Taxonomy" id="701091"/>
    <lineage>
        <taxon>Eukaryota</taxon>
        <taxon>Fungi</taxon>
        <taxon>Dikarya</taxon>
        <taxon>Ascomycota</taxon>
        <taxon>Pezizomycotina</taxon>
        <taxon>Dothideomycetes</taxon>
        <taxon>Pleosporomycetidae</taxon>
        <taxon>Pleosporales</taxon>
        <taxon>Pleosporineae</taxon>
        <taxon>Pleosporaceae</taxon>
        <taxon>Bipolaris</taxon>
    </lineage>
</organism>
<evidence type="ECO:0000313" key="5">
    <source>
        <dbReference type="Proteomes" id="UP000016936"/>
    </source>
</evidence>
<dbReference type="STRING" id="701091.M2T4L9"/>
<dbReference type="Gene3D" id="3.40.605.10">
    <property type="entry name" value="Aldehyde Dehydrogenase, Chain A, domain 1"/>
    <property type="match status" value="2"/>
</dbReference>
<dbReference type="InterPro" id="IPR016161">
    <property type="entry name" value="Ald_DH/histidinol_DH"/>
</dbReference>
<feature type="domain" description="Aldehyde dehydrogenase" evidence="3">
    <location>
        <begin position="93"/>
        <end position="356"/>
    </location>
</feature>
<sequence>MVSPETATQNGNTKTEFDFTAIHRELNESFASGKTKSIKWRKWQLKQPWWMIEDNEREIQEALTSDLGRHEMENWTTDFMGLKMDILHHINNSCIRLVTGGPEETTRFLERKFDYIFFTGSTKIARFIAAAAAKHLTPTTLELGGQCPAFVTKTADIELSAKRIALVKFTNAGQICLTANHVLVDPAVHDAFVARLEHWTREFAATGHMCRIINKRNHDRLTSLLDKSSGTIIRCGEAPAVDCRMAPVIVTNVKPTDAIMSEELFGPICPVIPCTIDDAIAVTNSLPKPLALYIFSSDKNETDYIQDRTLSGGVTINDTLFPAGVPNAPFGGVGESGMGAFHGEYGFQSFTHLRIVTMPPTWLDRFMGFRYLPFNAKNKGMVAVSNKVLRI</sequence>
<evidence type="ECO:0000313" key="4">
    <source>
        <dbReference type="EMBL" id="EMD92520.1"/>
    </source>
</evidence>
<dbReference type="AlphaFoldDB" id="M2T4L9"/>
<dbReference type="EMBL" id="KB445575">
    <property type="protein sequence ID" value="EMD92520.1"/>
    <property type="molecule type" value="Genomic_DNA"/>
</dbReference>
<dbReference type="SUPFAM" id="SSF53720">
    <property type="entry name" value="ALDH-like"/>
    <property type="match status" value="1"/>
</dbReference>